<keyword evidence="6" id="KW-0325">Glycoprotein</keyword>
<accession>A0A2K1LBJ8</accession>
<dbReference type="InterPro" id="IPR000209">
    <property type="entry name" value="Peptidase_S8/S53_dom"/>
</dbReference>
<dbReference type="FunCoup" id="A0A2K1LBJ8">
    <property type="interactions" value="265"/>
</dbReference>
<dbReference type="InterPro" id="IPR034197">
    <property type="entry name" value="Peptidases_S8_3"/>
</dbReference>
<evidence type="ECO:0000256" key="5">
    <source>
        <dbReference type="ARBA" id="ARBA00022825"/>
    </source>
</evidence>
<keyword evidence="3 8" id="KW-0645">Protease</keyword>
<dbReference type="PANTHER" id="PTHR10795">
    <property type="entry name" value="PROPROTEIN CONVERTASE SUBTILISIN/KEXIN"/>
    <property type="match status" value="1"/>
</dbReference>
<reference evidence="14 16" key="2">
    <citation type="journal article" date="2018" name="Plant J.">
        <title>The Physcomitrella patens chromosome-scale assembly reveals moss genome structure and evolution.</title>
        <authorList>
            <person name="Lang D."/>
            <person name="Ullrich K.K."/>
            <person name="Murat F."/>
            <person name="Fuchs J."/>
            <person name="Jenkins J."/>
            <person name="Haas F.B."/>
            <person name="Piednoel M."/>
            <person name="Gundlach H."/>
            <person name="Van Bel M."/>
            <person name="Meyberg R."/>
            <person name="Vives C."/>
            <person name="Morata J."/>
            <person name="Symeonidi A."/>
            <person name="Hiss M."/>
            <person name="Muchero W."/>
            <person name="Kamisugi Y."/>
            <person name="Saleh O."/>
            <person name="Blanc G."/>
            <person name="Decker E.L."/>
            <person name="van Gessel N."/>
            <person name="Grimwood J."/>
            <person name="Hayes R.D."/>
            <person name="Graham S.W."/>
            <person name="Gunter L.E."/>
            <person name="McDaniel S.F."/>
            <person name="Hoernstein S.N.W."/>
            <person name="Larsson A."/>
            <person name="Li F.W."/>
            <person name="Perroud P.F."/>
            <person name="Phillips J."/>
            <person name="Ranjan P."/>
            <person name="Rokshar D.S."/>
            <person name="Rothfels C.J."/>
            <person name="Schneider L."/>
            <person name="Shu S."/>
            <person name="Stevenson D.W."/>
            <person name="Thummler F."/>
            <person name="Tillich M."/>
            <person name="Villarreal Aguilar J.C."/>
            <person name="Widiez T."/>
            <person name="Wong G.K."/>
            <person name="Wymore A."/>
            <person name="Zhang Y."/>
            <person name="Zimmer A.D."/>
            <person name="Quatrano R.S."/>
            <person name="Mayer K.F.X."/>
            <person name="Goodstein D."/>
            <person name="Casacuberta J.M."/>
            <person name="Vandepoele K."/>
            <person name="Reski R."/>
            <person name="Cuming A.C."/>
            <person name="Tuskan G.A."/>
            <person name="Maumus F."/>
            <person name="Salse J."/>
            <person name="Schmutz J."/>
            <person name="Rensing S.A."/>
        </authorList>
    </citation>
    <scope>NUCLEOTIDE SEQUENCE [LARGE SCALE GENOMIC DNA]</scope>
    <source>
        <strain evidence="15 16">cv. Gransden 2004</strain>
    </source>
</reference>
<evidence type="ECO:0000256" key="8">
    <source>
        <dbReference type="PROSITE-ProRule" id="PRU01240"/>
    </source>
</evidence>
<dbReference type="Pfam" id="PF17766">
    <property type="entry name" value="fn3_6"/>
    <property type="match status" value="1"/>
</dbReference>
<evidence type="ECO:0000256" key="4">
    <source>
        <dbReference type="ARBA" id="ARBA00022801"/>
    </source>
</evidence>
<evidence type="ECO:0000313" key="16">
    <source>
        <dbReference type="Proteomes" id="UP000006727"/>
    </source>
</evidence>
<dbReference type="InterPro" id="IPR023828">
    <property type="entry name" value="Peptidase_S8_Ser-AS"/>
</dbReference>
<dbReference type="EnsemblPlants" id="Pp3c1_39640V3.2">
    <property type="protein sequence ID" value="Pp3c1_39640V3.2"/>
    <property type="gene ID" value="Pp3c1_39640"/>
</dbReference>
<dbReference type="SUPFAM" id="SSF52743">
    <property type="entry name" value="Subtilisin-like"/>
    <property type="match status" value="1"/>
</dbReference>
<dbReference type="GeneID" id="112284194"/>
<evidence type="ECO:0000256" key="6">
    <source>
        <dbReference type="ARBA" id="ARBA00023180"/>
    </source>
</evidence>
<proteinExistence type="inferred from homology"/>
<dbReference type="Gramene" id="Pp3c1_39640V3.3">
    <property type="protein sequence ID" value="Pp3c1_39640V3.3"/>
    <property type="gene ID" value="Pp3c1_39640"/>
</dbReference>
<dbReference type="InterPro" id="IPR045051">
    <property type="entry name" value="SBT"/>
</dbReference>
<organism evidence="14">
    <name type="scientific">Physcomitrium patens</name>
    <name type="common">Spreading-leaved earth moss</name>
    <name type="synonym">Physcomitrella patens</name>
    <dbReference type="NCBI Taxonomy" id="3218"/>
    <lineage>
        <taxon>Eukaryota</taxon>
        <taxon>Viridiplantae</taxon>
        <taxon>Streptophyta</taxon>
        <taxon>Embryophyta</taxon>
        <taxon>Bryophyta</taxon>
        <taxon>Bryophytina</taxon>
        <taxon>Bryopsida</taxon>
        <taxon>Funariidae</taxon>
        <taxon>Funariales</taxon>
        <taxon>Funariaceae</taxon>
        <taxon>Physcomitrium</taxon>
    </lineage>
</organism>
<evidence type="ECO:0000256" key="9">
    <source>
        <dbReference type="RuleBase" id="RU003355"/>
    </source>
</evidence>
<evidence type="ECO:0000313" key="15">
    <source>
        <dbReference type="EnsemblPlants" id="Pp3c1_39640V3.1"/>
    </source>
</evidence>
<dbReference type="InterPro" id="IPR010259">
    <property type="entry name" value="S8pro/Inhibitor_I9"/>
</dbReference>
<feature type="active site" description="Charge relay system" evidence="7 8">
    <location>
        <position position="627"/>
    </location>
</feature>
<sequence length="847" mass="91481">MRTPETGRGWQRVTIWMVVLAALGLSLLITSEAKSYEPTEASPKTHVYMVVFDQMPVVTYNGKILGLRGTAKYFSERWRKTHKRAHVSDLVKKYNAYLIKEQDKILNEFFGFEGCEKVYRYTHLVNGVALSLTDDEAERLAEHPRVERVQKSYRVYPSTVHTPDYLNLHKGVWSQFGGPVGAGENMIIGIVDTGIDPTHPSFTTRGQKLYGPLRKYRGRCDVAKEFPRGSCNGKIIGARFFNAAIKKGGFNASIHFASPLDGEGHGTHTASIAAGNYGVPVIMNGANFGKASGVAPRSRIAVYKALYRHIGGFIPDVIAACDQAVADGVDILSLSLGPNSPPSGSSTTFLNVLDIALLNAVKANVLVVQAAGNEGPYPKTVTSFSPWVLSVAAGVDDRTFRNTMVLGNRQIIKGTGIAPPTRGGGLYRLILAQDAVQGRGDPLLSPSECQSPKLYNNLLVRGKILICTYTFDFVYGGSTMQQLVKTAKSLGAAGVTVVVDSDSSGQKFEPVPLAIPVIVLPTSADSNILLSYYNRFTKKDRKGKILTFGATARIGNGQTITYTRSAQRVALFSSRGPNVKDFNFNEADILKPNIMAPGYMIWGAWTPIGTSQAAFAGQRFAMISGTSMATPHVAGLAALLKWKYPTWSPSALVSAMTTTADVADRFGRPLQAQSPSPDGSPLLQTATPFDMGGGALNIHAAMNPGLIFETGYLDYVRFLCSLSTPREVLGATKMSCPRLAGKPTDLNIPSITFANLVKTVYVARTVTNVAAVAEKYTISITNAPDFVVTANPAVFTIGVGRRNKQTIVFTVRATRASQASSFARITFKGSLSHVIRVPVSVVNKRLR</sequence>
<dbReference type="Pfam" id="PF05922">
    <property type="entry name" value="Inhibitor_I9"/>
    <property type="match status" value="1"/>
</dbReference>
<dbReference type="InterPro" id="IPR036852">
    <property type="entry name" value="Peptidase_S8/S53_dom_sf"/>
</dbReference>
<dbReference type="PROSITE" id="PS00138">
    <property type="entry name" value="SUBTILASE_SER"/>
    <property type="match status" value="1"/>
</dbReference>
<dbReference type="GO" id="GO:0005576">
    <property type="term" value="C:extracellular region"/>
    <property type="evidence" value="ECO:0000318"/>
    <property type="project" value="GO_Central"/>
</dbReference>
<reference evidence="15" key="3">
    <citation type="submission" date="2020-12" db="UniProtKB">
        <authorList>
            <consortium name="EnsemblPlants"/>
        </authorList>
    </citation>
    <scope>IDENTIFICATION</scope>
</reference>
<reference evidence="14 16" key="1">
    <citation type="journal article" date="2008" name="Science">
        <title>The Physcomitrella genome reveals evolutionary insights into the conquest of land by plants.</title>
        <authorList>
            <person name="Rensing S."/>
            <person name="Lang D."/>
            <person name="Zimmer A."/>
            <person name="Terry A."/>
            <person name="Salamov A."/>
            <person name="Shapiro H."/>
            <person name="Nishiyama T."/>
            <person name="Perroud P.-F."/>
            <person name="Lindquist E."/>
            <person name="Kamisugi Y."/>
            <person name="Tanahashi T."/>
            <person name="Sakakibara K."/>
            <person name="Fujita T."/>
            <person name="Oishi K."/>
            <person name="Shin-I T."/>
            <person name="Kuroki Y."/>
            <person name="Toyoda A."/>
            <person name="Suzuki Y."/>
            <person name="Hashimoto A."/>
            <person name="Yamaguchi K."/>
            <person name="Sugano A."/>
            <person name="Kohara Y."/>
            <person name="Fujiyama A."/>
            <person name="Anterola A."/>
            <person name="Aoki S."/>
            <person name="Ashton N."/>
            <person name="Barbazuk W.B."/>
            <person name="Barker E."/>
            <person name="Bennetzen J."/>
            <person name="Bezanilla M."/>
            <person name="Blankenship R."/>
            <person name="Cho S.H."/>
            <person name="Dutcher S."/>
            <person name="Estelle M."/>
            <person name="Fawcett J.A."/>
            <person name="Gundlach H."/>
            <person name="Hanada K."/>
            <person name="Heyl A."/>
            <person name="Hicks K.A."/>
            <person name="Hugh J."/>
            <person name="Lohr M."/>
            <person name="Mayer K."/>
            <person name="Melkozernov A."/>
            <person name="Murata T."/>
            <person name="Nelson D."/>
            <person name="Pils B."/>
            <person name="Prigge M."/>
            <person name="Reiss B."/>
            <person name="Renner T."/>
            <person name="Rombauts S."/>
            <person name="Rushton P."/>
            <person name="Sanderfoot A."/>
            <person name="Schween G."/>
            <person name="Shiu S.-H."/>
            <person name="Stueber K."/>
            <person name="Theodoulou F.L."/>
            <person name="Tu H."/>
            <person name="Van de Peer Y."/>
            <person name="Verrier P.J."/>
            <person name="Waters E."/>
            <person name="Wood A."/>
            <person name="Yang L."/>
            <person name="Cove D."/>
            <person name="Cuming A."/>
            <person name="Hasebe M."/>
            <person name="Lucas S."/>
            <person name="Mishler D.B."/>
            <person name="Reski R."/>
            <person name="Grigoriev I."/>
            <person name="Quatrano R.S."/>
            <person name="Boore J.L."/>
        </authorList>
    </citation>
    <scope>NUCLEOTIDE SEQUENCE [LARGE SCALE GENOMIC DNA]</scope>
    <source>
        <strain evidence="15 16">cv. Gransden 2004</strain>
    </source>
</reference>
<gene>
    <name evidence="15" type="primary">LOC112284194</name>
    <name evidence="14" type="ORF">PHYPA_001831</name>
</gene>
<dbReference type="Gene3D" id="2.60.40.2310">
    <property type="match status" value="1"/>
</dbReference>
<evidence type="ECO:0000259" key="12">
    <source>
        <dbReference type="Pfam" id="PF05922"/>
    </source>
</evidence>
<dbReference type="EnsemblPlants" id="Pp3c1_39640V3.3">
    <property type="protein sequence ID" value="Pp3c1_39640V3.3"/>
    <property type="gene ID" value="Pp3c1_39640"/>
</dbReference>
<evidence type="ECO:0000256" key="3">
    <source>
        <dbReference type="ARBA" id="ARBA00022670"/>
    </source>
</evidence>
<dbReference type="KEGG" id="ppp:112284194"/>
<dbReference type="PROSITE" id="PS51892">
    <property type="entry name" value="SUBTILASE"/>
    <property type="match status" value="1"/>
</dbReference>
<feature type="domain" description="Subtilisin-like protease fibronectin type-III" evidence="13">
    <location>
        <begin position="745"/>
        <end position="841"/>
    </location>
</feature>
<feature type="active site" description="Charge relay system" evidence="7 8">
    <location>
        <position position="265"/>
    </location>
</feature>
<dbReference type="Pfam" id="PF00082">
    <property type="entry name" value="Peptidase_S8"/>
    <property type="match status" value="1"/>
</dbReference>
<keyword evidence="5 8" id="KW-0720">Serine protease</keyword>
<dbReference type="EnsemblPlants" id="Pp3c1_39640V3.1">
    <property type="protein sequence ID" value="Pp3c1_39640V3.1"/>
    <property type="gene ID" value="Pp3c1_39640"/>
</dbReference>
<keyword evidence="4 8" id="KW-0378">Hydrolase</keyword>
<comment type="subcellular location">
    <subcellularLocation>
        <location evidence="1">Secreted</location>
    </subcellularLocation>
</comment>
<protein>
    <submittedName>
        <fullName evidence="14 15">Uncharacterized protein</fullName>
    </submittedName>
</protein>
<name>A0A2K1LBJ8_PHYPA</name>
<dbReference type="PROSITE" id="PS00136">
    <property type="entry name" value="SUBTILASE_ASP"/>
    <property type="match status" value="1"/>
</dbReference>
<evidence type="ECO:0000259" key="11">
    <source>
        <dbReference type="Pfam" id="PF00082"/>
    </source>
</evidence>
<feature type="chain" id="PRO_5043158447" evidence="10">
    <location>
        <begin position="36"/>
        <end position="847"/>
    </location>
</feature>
<feature type="signal peptide" evidence="10">
    <location>
        <begin position="1"/>
        <end position="35"/>
    </location>
</feature>
<dbReference type="Gene3D" id="3.40.50.200">
    <property type="entry name" value="Peptidase S8/S53 domain"/>
    <property type="match status" value="1"/>
</dbReference>
<dbReference type="CDD" id="cd04852">
    <property type="entry name" value="Peptidases_S8_3"/>
    <property type="match status" value="1"/>
</dbReference>
<feature type="active site" description="Charge relay system" evidence="7 8">
    <location>
        <position position="192"/>
    </location>
</feature>
<dbReference type="EMBL" id="ABEU02000001">
    <property type="protein sequence ID" value="PNR63405.1"/>
    <property type="molecule type" value="Genomic_DNA"/>
</dbReference>
<evidence type="ECO:0000256" key="1">
    <source>
        <dbReference type="ARBA" id="ARBA00004613"/>
    </source>
</evidence>
<dbReference type="InterPro" id="IPR023827">
    <property type="entry name" value="Peptidase_S8_Asp-AS"/>
</dbReference>
<dbReference type="Proteomes" id="UP000006727">
    <property type="component" value="Chromosome 1"/>
</dbReference>
<dbReference type="PaxDb" id="3218-PP1S163_59V6.1"/>
<dbReference type="GO" id="GO:0006508">
    <property type="term" value="P:proteolysis"/>
    <property type="evidence" value="ECO:0007669"/>
    <property type="project" value="UniProtKB-KW"/>
</dbReference>
<dbReference type="InterPro" id="IPR015500">
    <property type="entry name" value="Peptidase_S8_subtilisin-rel"/>
</dbReference>
<dbReference type="OrthoDB" id="206201at2759"/>
<dbReference type="Gramene" id="Pp3c1_39640V3.2">
    <property type="protein sequence ID" value="Pp3c1_39640V3.2"/>
    <property type="gene ID" value="Pp3c1_39640"/>
</dbReference>
<dbReference type="CDD" id="cd02120">
    <property type="entry name" value="PA_subtilisin_like"/>
    <property type="match status" value="1"/>
</dbReference>
<dbReference type="GO" id="GO:0004252">
    <property type="term" value="F:serine-type endopeptidase activity"/>
    <property type="evidence" value="ECO:0000318"/>
    <property type="project" value="GO_Central"/>
</dbReference>
<feature type="domain" description="Peptidase S8/S53" evidence="11">
    <location>
        <begin position="183"/>
        <end position="661"/>
    </location>
</feature>
<evidence type="ECO:0000256" key="7">
    <source>
        <dbReference type="PIRSR" id="PIRSR615500-1"/>
    </source>
</evidence>
<evidence type="ECO:0000259" key="13">
    <source>
        <dbReference type="Pfam" id="PF17766"/>
    </source>
</evidence>
<comment type="similarity">
    <text evidence="2 8 9">Belongs to the peptidase S8 family.</text>
</comment>
<dbReference type="Gene3D" id="3.50.30.30">
    <property type="match status" value="1"/>
</dbReference>
<keyword evidence="10" id="KW-0732">Signal</keyword>
<dbReference type="Gramene" id="Pp3c1_39640V3.1">
    <property type="protein sequence ID" value="Pp3c1_39640V3.1"/>
    <property type="gene ID" value="Pp3c1_39640"/>
</dbReference>
<evidence type="ECO:0000313" key="14">
    <source>
        <dbReference type="EMBL" id="PNR63405.1"/>
    </source>
</evidence>
<dbReference type="RefSeq" id="XP_024379540.1">
    <property type="nucleotide sequence ID" value="XM_024523772.2"/>
</dbReference>
<dbReference type="AlphaFoldDB" id="A0A2K1LBJ8"/>
<feature type="domain" description="Inhibitor I9" evidence="12">
    <location>
        <begin position="100"/>
        <end position="156"/>
    </location>
</feature>
<keyword evidence="16" id="KW-1185">Reference proteome</keyword>
<dbReference type="InterPro" id="IPR041469">
    <property type="entry name" value="Subtilisin-like_FN3"/>
</dbReference>
<dbReference type="PRINTS" id="PR00723">
    <property type="entry name" value="SUBTILISIN"/>
</dbReference>
<evidence type="ECO:0000256" key="2">
    <source>
        <dbReference type="ARBA" id="ARBA00011073"/>
    </source>
</evidence>
<evidence type="ECO:0000256" key="10">
    <source>
        <dbReference type="SAM" id="SignalP"/>
    </source>
</evidence>